<organism evidence="1 2">
    <name type="scientific">Neorhizobium turbinariae</name>
    <dbReference type="NCBI Taxonomy" id="2937795"/>
    <lineage>
        <taxon>Bacteria</taxon>
        <taxon>Pseudomonadati</taxon>
        <taxon>Pseudomonadota</taxon>
        <taxon>Alphaproteobacteria</taxon>
        <taxon>Hyphomicrobiales</taxon>
        <taxon>Rhizobiaceae</taxon>
        <taxon>Rhizobium/Agrobacterium group</taxon>
        <taxon>Neorhizobium</taxon>
    </lineage>
</organism>
<proteinExistence type="predicted"/>
<gene>
    <name evidence="1" type="ORF">M0654_03855</name>
</gene>
<name>A0ABT0IMK8_9HYPH</name>
<accession>A0ABT0IMK8</accession>
<dbReference type="Proteomes" id="UP001202827">
    <property type="component" value="Unassembled WGS sequence"/>
</dbReference>
<reference evidence="1 2" key="1">
    <citation type="submission" date="2022-04" db="EMBL/GenBank/DDBJ databases">
        <title>Rhizobium coralii sp. nov., isolated from coral Turbinaria peltata.</title>
        <authorList>
            <person name="Sun H."/>
        </authorList>
    </citation>
    <scope>NUCLEOTIDE SEQUENCE [LARGE SCALE GENOMIC DNA]</scope>
    <source>
        <strain evidence="1 2">NTR19</strain>
    </source>
</reference>
<dbReference type="RefSeq" id="WP_248681924.1">
    <property type="nucleotide sequence ID" value="NZ_JALPRY010000004.1"/>
</dbReference>
<comment type="caution">
    <text evidence="1">The sequence shown here is derived from an EMBL/GenBank/DDBJ whole genome shotgun (WGS) entry which is preliminary data.</text>
</comment>
<protein>
    <submittedName>
        <fullName evidence="1">Uncharacterized protein</fullName>
    </submittedName>
</protein>
<dbReference type="EMBL" id="JALPRY010000004">
    <property type="protein sequence ID" value="MCK8779114.1"/>
    <property type="molecule type" value="Genomic_DNA"/>
</dbReference>
<evidence type="ECO:0000313" key="2">
    <source>
        <dbReference type="Proteomes" id="UP001202827"/>
    </source>
</evidence>
<sequence>MIATTYDPKPLAPADLAMIQRVLEAACQRRGLSKEGNDAAHIAAELVELYAHGVRGEQELSALIS</sequence>
<keyword evidence="2" id="KW-1185">Reference proteome</keyword>
<evidence type="ECO:0000313" key="1">
    <source>
        <dbReference type="EMBL" id="MCK8779114.1"/>
    </source>
</evidence>